<evidence type="ECO:0000313" key="2">
    <source>
        <dbReference type="Proteomes" id="UP000005396"/>
    </source>
</evidence>
<sequence>MVENHTIAGLGTAMDVQNSRVSTVYIIIGRGNHPAGYGHIIMIFKVAGNGRANPVAVCIVPVEICKSGFLTRDQIKRIQLLQAHVPHSYENSFITLYVKAVYGSFPAADLAEAAVGCHLKQVTGFKMCGGEVYAVSRAQTGGAGSIAAVGADAQPAYIMVRIAKLRNFIAGKVKCIEDGIFIAVMVSFCTGKQQILACHGGIVNPVDIGLHNNAASFGGNVIQIDASSDSADICIFMSMTYNFLFLHAQSVAHCFKAGRRNLPERASELVKQIQAVAAAGGVSHTVEMGRKFLQNHTDFFRQQSLGFFIYKAGSFHKP</sequence>
<gene>
    <name evidence="1" type="ORF">CLOBOL_00768</name>
</gene>
<comment type="caution">
    <text evidence="1">The sequence shown here is derived from an EMBL/GenBank/DDBJ whole genome shotgun (WGS) entry which is preliminary data.</text>
</comment>
<dbReference type="AlphaFoldDB" id="A8RIS0"/>
<dbReference type="EMBL" id="ABCC02000010">
    <property type="protein sequence ID" value="EDP18834.1"/>
    <property type="molecule type" value="Genomic_DNA"/>
</dbReference>
<reference evidence="1 2" key="2">
    <citation type="submission" date="2007-09" db="EMBL/GenBank/DDBJ databases">
        <title>Draft genome sequence of Clostridium bolteae (ATCC BAA-613).</title>
        <authorList>
            <person name="Sudarsanam P."/>
            <person name="Ley R."/>
            <person name="Guruge J."/>
            <person name="Turnbaugh P.J."/>
            <person name="Mahowald M."/>
            <person name="Liep D."/>
            <person name="Gordon J."/>
        </authorList>
    </citation>
    <scope>NUCLEOTIDE SEQUENCE [LARGE SCALE GENOMIC DNA]</scope>
    <source>
        <strain evidence="2">ATCC BAA-613 / DSM 15670 / CCUG 46953 / JCM 12243 / WAL 16351</strain>
    </source>
</reference>
<dbReference type="HOGENOM" id="CLU_873465_0_0_9"/>
<accession>A8RIS0</accession>
<protein>
    <submittedName>
        <fullName evidence="1">Uncharacterized protein</fullName>
    </submittedName>
</protein>
<dbReference type="PaxDb" id="411902-CLOBOL_00768"/>
<name>A8RIS0_ENTBW</name>
<proteinExistence type="predicted"/>
<evidence type="ECO:0000313" key="1">
    <source>
        <dbReference type="EMBL" id="EDP18834.1"/>
    </source>
</evidence>
<organism evidence="1 2">
    <name type="scientific">Enterocloster bolteae (strain ATCC BAA-613 / DSM 15670 / CCUG 46953 / JCM 12243 / WAL 16351)</name>
    <name type="common">Clostridium bolteae</name>
    <dbReference type="NCBI Taxonomy" id="411902"/>
    <lineage>
        <taxon>Bacteria</taxon>
        <taxon>Bacillati</taxon>
        <taxon>Bacillota</taxon>
        <taxon>Clostridia</taxon>
        <taxon>Lachnospirales</taxon>
        <taxon>Lachnospiraceae</taxon>
        <taxon>Enterocloster</taxon>
    </lineage>
</organism>
<dbReference type="Proteomes" id="UP000005396">
    <property type="component" value="Unassembled WGS sequence"/>
</dbReference>
<reference evidence="1 2" key="1">
    <citation type="submission" date="2007-08" db="EMBL/GenBank/DDBJ databases">
        <authorList>
            <person name="Fulton L."/>
            <person name="Clifton S."/>
            <person name="Fulton B."/>
            <person name="Xu J."/>
            <person name="Minx P."/>
            <person name="Pepin K.H."/>
            <person name="Johnson M."/>
            <person name="Thiruvilangam P."/>
            <person name="Bhonagiri V."/>
            <person name="Nash W.E."/>
            <person name="Mardis E.R."/>
            <person name="Wilson R.K."/>
        </authorList>
    </citation>
    <scope>NUCLEOTIDE SEQUENCE [LARGE SCALE GENOMIC DNA]</scope>
    <source>
        <strain evidence="2">ATCC BAA-613 / DSM 15670 / CCUG 46953 / JCM 12243 / WAL 16351</strain>
    </source>
</reference>